<proteinExistence type="predicted"/>
<dbReference type="Proteomes" id="UP001174908">
    <property type="component" value="Unassembled WGS sequence"/>
</dbReference>
<keyword evidence="5" id="KW-0812">Transmembrane</keyword>
<dbReference type="Gene3D" id="2.40.160.10">
    <property type="entry name" value="Porin"/>
    <property type="match status" value="1"/>
</dbReference>
<comment type="subcellular location">
    <subcellularLocation>
        <location evidence="1">Cell outer membrane</location>
        <topology evidence="1">Multi-pass membrane protein</topology>
    </subcellularLocation>
</comment>
<dbReference type="CDD" id="cd00342">
    <property type="entry name" value="gram_neg_porins"/>
    <property type="match status" value="1"/>
</dbReference>
<dbReference type="Pfam" id="PF13609">
    <property type="entry name" value="Porin_4"/>
    <property type="match status" value="1"/>
</dbReference>
<keyword evidence="3" id="KW-0813">Transport</keyword>
<gene>
    <name evidence="13" type="ORF">QTH91_23000</name>
</gene>
<feature type="non-terminal residue" evidence="13">
    <location>
        <position position="285"/>
    </location>
</feature>
<dbReference type="InterPro" id="IPR033900">
    <property type="entry name" value="Gram_neg_porin_domain"/>
</dbReference>
<feature type="signal peptide" evidence="11">
    <location>
        <begin position="1"/>
        <end position="19"/>
    </location>
</feature>
<keyword evidence="4" id="KW-1134">Transmembrane beta strand</keyword>
<keyword evidence="9" id="KW-0472">Membrane</keyword>
<protein>
    <submittedName>
        <fullName evidence="13">Porin</fullName>
    </submittedName>
</protein>
<evidence type="ECO:0000313" key="13">
    <source>
        <dbReference type="EMBL" id="MDM0047378.1"/>
    </source>
</evidence>
<evidence type="ECO:0000313" key="14">
    <source>
        <dbReference type="Proteomes" id="UP001174908"/>
    </source>
</evidence>
<evidence type="ECO:0000256" key="3">
    <source>
        <dbReference type="ARBA" id="ARBA00022448"/>
    </source>
</evidence>
<comment type="caution">
    <text evidence="13">The sequence shown here is derived from an EMBL/GenBank/DDBJ whole genome shotgun (WGS) entry which is preliminary data.</text>
</comment>
<keyword evidence="10" id="KW-0998">Cell outer membrane</keyword>
<feature type="chain" id="PRO_5047138361" evidence="11">
    <location>
        <begin position="20"/>
        <end position="285"/>
    </location>
</feature>
<dbReference type="PANTHER" id="PTHR34501">
    <property type="entry name" value="PROTEIN YDDL-RELATED"/>
    <property type="match status" value="1"/>
</dbReference>
<evidence type="ECO:0000256" key="6">
    <source>
        <dbReference type="ARBA" id="ARBA00022729"/>
    </source>
</evidence>
<evidence type="ECO:0000256" key="5">
    <source>
        <dbReference type="ARBA" id="ARBA00022692"/>
    </source>
</evidence>
<keyword evidence="8" id="KW-0626">Porin</keyword>
<evidence type="ECO:0000256" key="2">
    <source>
        <dbReference type="ARBA" id="ARBA00011233"/>
    </source>
</evidence>
<reference evidence="13" key="1">
    <citation type="submission" date="2023-06" db="EMBL/GenBank/DDBJ databases">
        <authorList>
            <person name="Jiang Y."/>
            <person name="Liu Q."/>
        </authorList>
    </citation>
    <scope>NUCLEOTIDE SEQUENCE</scope>
    <source>
        <strain evidence="13">CGMCC 1.12089</strain>
    </source>
</reference>
<keyword evidence="7" id="KW-0406">Ion transport</keyword>
<evidence type="ECO:0000256" key="1">
    <source>
        <dbReference type="ARBA" id="ARBA00004571"/>
    </source>
</evidence>
<evidence type="ECO:0000256" key="8">
    <source>
        <dbReference type="ARBA" id="ARBA00023114"/>
    </source>
</evidence>
<feature type="domain" description="Porin" evidence="12">
    <location>
        <begin position="9"/>
        <end position="284"/>
    </location>
</feature>
<evidence type="ECO:0000256" key="4">
    <source>
        <dbReference type="ARBA" id="ARBA00022452"/>
    </source>
</evidence>
<keyword evidence="14" id="KW-1185">Reference proteome</keyword>
<sequence>MKAKSILAFTAFALAAAGAAAQKSQVTNPVTSSSVTLFGIVDVALSYGSGSAGNITQLTSGRSTPSRWGVRGFEDLGGGLTAGFWLESQINMDTGTFGTTNVNNQPDGSASALFSRRSTVSLISSWGEVRLGRDFTASFRNRDDVDPFGTSGVGANLVDALNLEGPASTRASNMVGYFLPSGLGGFFGEAQYYMGETVDVSGQPDSHAGDGYAARIGWAGAGFAVAVAGSRTNQVQTATLGDVDAYNLGLSYDFEVVKLSGGYYYGKIEQFVPYKATGWLVGAVV</sequence>
<comment type="subunit">
    <text evidence="2">Homotrimer.</text>
</comment>
<dbReference type="InterPro" id="IPR050298">
    <property type="entry name" value="Gram-neg_bact_OMP"/>
</dbReference>
<dbReference type="InterPro" id="IPR023614">
    <property type="entry name" value="Porin_dom_sf"/>
</dbReference>
<dbReference type="SUPFAM" id="SSF56935">
    <property type="entry name" value="Porins"/>
    <property type="match status" value="1"/>
</dbReference>
<name>A0ABT7NHH5_9BURK</name>
<dbReference type="EMBL" id="JASZYV010000009">
    <property type="protein sequence ID" value="MDM0047378.1"/>
    <property type="molecule type" value="Genomic_DNA"/>
</dbReference>
<evidence type="ECO:0000259" key="12">
    <source>
        <dbReference type="Pfam" id="PF13609"/>
    </source>
</evidence>
<evidence type="ECO:0000256" key="9">
    <source>
        <dbReference type="ARBA" id="ARBA00023136"/>
    </source>
</evidence>
<evidence type="ECO:0000256" key="10">
    <source>
        <dbReference type="ARBA" id="ARBA00023237"/>
    </source>
</evidence>
<keyword evidence="6 11" id="KW-0732">Signal</keyword>
<organism evidence="13 14">
    <name type="scientific">Variovorax dokdonensis</name>
    <dbReference type="NCBI Taxonomy" id="344883"/>
    <lineage>
        <taxon>Bacteria</taxon>
        <taxon>Pseudomonadati</taxon>
        <taxon>Pseudomonadota</taxon>
        <taxon>Betaproteobacteria</taxon>
        <taxon>Burkholderiales</taxon>
        <taxon>Comamonadaceae</taxon>
        <taxon>Variovorax</taxon>
    </lineage>
</organism>
<evidence type="ECO:0000256" key="11">
    <source>
        <dbReference type="SAM" id="SignalP"/>
    </source>
</evidence>
<dbReference type="PANTHER" id="PTHR34501:SF9">
    <property type="entry name" value="MAJOR OUTER MEMBRANE PROTEIN P.IA"/>
    <property type="match status" value="1"/>
</dbReference>
<evidence type="ECO:0000256" key="7">
    <source>
        <dbReference type="ARBA" id="ARBA00023065"/>
    </source>
</evidence>
<dbReference type="RefSeq" id="WP_286662502.1">
    <property type="nucleotide sequence ID" value="NZ_JASZYV010000009.1"/>
</dbReference>
<accession>A0ABT7NHH5</accession>